<feature type="transmembrane region" description="Helical" evidence="1">
    <location>
        <begin position="30"/>
        <end position="53"/>
    </location>
</feature>
<dbReference type="RefSeq" id="WP_073272987.1">
    <property type="nucleotide sequence ID" value="NZ_FNQO01000001.1"/>
</dbReference>
<reference evidence="3" key="1">
    <citation type="submission" date="2016-10" db="EMBL/GenBank/DDBJ databases">
        <authorList>
            <person name="Varghese N."/>
            <person name="Submissions S."/>
        </authorList>
    </citation>
    <scope>NUCLEOTIDE SEQUENCE [LARGE SCALE GENOMIC DNA]</scope>
    <source>
        <strain evidence="3">CGMCC 1.10657</strain>
    </source>
</reference>
<keyword evidence="3" id="KW-1185">Reference proteome</keyword>
<evidence type="ECO:0000256" key="1">
    <source>
        <dbReference type="SAM" id="Phobius"/>
    </source>
</evidence>
<sequence>MLVFALSSFGLAAIGGLVLASHILRGRLAPWFLSLGHALLGAIGLVTLILLLLGGDNSGQRLIAAFALLLAAALGGFFLASFHLRSKLAPKAVVILHAGLAVIGFLILLSLVL</sequence>
<feature type="transmembrane region" description="Helical" evidence="1">
    <location>
        <begin position="94"/>
        <end position="112"/>
    </location>
</feature>
<keyword evidence="1" id="KW-0472">Membrane</keyword>
<dbReference type="Proteomes" id="UP000198658">
    <property type="component" value="Unassembled WGS sequence"/>
</dbReference>
<name>A0A1H3XIN8_9GAMM</name>
<dbReference type="AlphaFoldDB" id="A0A1H3XIN8"/>
<keyword evidence="1" id="KW-1133">Transmembrane helix</keyword>
<keyword evidence="1" id="KW-0812">Transmembrane</keyword>
<protein>
    <submittedName>
        <fullName evidence="2">Uncharacterized protein</fullName>
    </submittedName>
</protein>
<feature type="transmembrane region" description="Helical" evidence="1">
    <location>
        <begin position="62"/>
        <end position="82"/>
    </location>
</feature>
<gene>
    <name evidence="2" type="ORF">SAMN05216562_1534</name>
</gene>
<dbReference type="EMBL" id="FNQO01000001">
    <property type="protein sequence ID" value="SDZ98472.1"/>
    <property type="molecule type" value="Genomic_DNA"/>
</dbReference>
<proteinExistence type="predicted"/>
<dbReference type="OrthoDB" id="9157264at2"/>
<evidence type="ECO:0000313" key="3">
    <source>
        <dbReference type="Proteomes" id="UP000198658"/>
    </source>
</evidence>
<dbReference type="STRING" id="658218.SAMN05216562_1534"/>
<accession>A0A1H3XIN8</accession>
<organism evidence="2 3">
    <name type="scientific">Microbulbifer marinus</name>
    <dbReference type="NCBI Taxonomy" id="658218"/>
    <lineage>
        <taxon>Bacteria</taxon>
        <taxon>Pseudomonadati</taxon>
        <taxon>Pseudomonadota</taxon>
        <taxon>Gammaproteobacteria</taxon>
        <taxon>Cellvibrionales</taxon>
        <taxon>Microbulbiferaceae</taxon>
        <taxon>Microbulbifer</taxon>
    </lineage>
</organism>
<evidence type="ECO:0000313" key="2">
    <source>
        <dbReference type="EMBL" id="SDZ98472.1"/>
    </source>
</evidence>